<protein>
    <submittedName>
        <fullName evidence="2">Regulatory protein LuxR</fullName>
    </submittedName>
</protein>
<keyword evidence="3" id="KW-1185">Reference proteome</keyword>
<evidence type="ECO:0000313" key="2">
    <source>
        <dbReference type="EMBL" id="KHS44528.1"/>
    </source>
</evidence>
<dbReference type="Gene3D" id="1.10.10.10">
    <property type="entry name" value="Winged helix-like DNA-binding domain superfamily/Winged helix DNA-binding domain"/>
    <property type="match status" value="1"/>
</dbReference>
<dbReference type="InterPro" id="IPR016032">
    <property type="entry name" value="Sig_transdc_resp-reg_C-effctor"/>
</dbReference>
<dbReference type="SMART" id="SM00421">
    <property type="entry name" value="HTH_LUXR"/>
    <property type="match status" value="1"/>
</dbReference>
<name>A0A0B8ZE98_9SPHN</name>
<gene>
    <name evidence="2" type="ORF">NJ75_03106</name>
</gene>
<feature type="domain" description="HTH luxR-type" evidence="1">
    <location>
        <begin position="326"/>
        <end position="383"/>
    </location>
</feature>
<reference evidence="2 3" key="1">
    <citation type="submission" date="2014-10" db="EMBL/GenBank/DDBJ databases">
        <title>Draft genome sequence of Novosphingobium subterraneum DSM 12447.</title>
        <authorList>
            <person name="Gan H.M."/>
            <person name="Gan H.Y."/>
            <person name="Savka M.A."/>
        </authorList>
    </citation>
    <scope>NUCLEOTIDE SEQUENCE [LARGE SCALE GENOMIC DNA]</scope>
    <source>
        <strain evidence="2 3">DSM 12447</strain>
    </source>
</reference>
<evidence type="ECO:0000313" key="3">
    <source>
        <dbReference type="Proteomes" id="UP000031338"/>
    </source>
</evidence>
<dbReference type="GO" id="GO:0006355">
    <property type="term" value="P:regulation of DNA-templated transcription"/>
    <property type="evidence" value="ECO:0007669"/>
    <property type="project" value="InterPro"/>
</dbReference>
<dbReference type="STRING" id="48936.NJ75_03106"/>
<proteinExistence type="predicted"/>
<dbReference type="RefSeq" id="WP_039335977.1">
    <property type="nucleotide sequence ID" value="NZ_JRVC01000015.1"/>
</dbReference>
<dbReference type="InterPro" id="IPR000792">
    <property type="entry name" value="Tscrpt_reg_LuxR_C"/>
</dbReference>
<dbReference type="Proteomes" id="UP000031338">
    <property type="component" value="Unassembled WGS sequence"/>
</dbReference>
<accession>A0A0B8ZE98</accession>
<dbReference type="InterPro" id="IPR036388">
    <property type="entry name" value="WH-like_DNA-bd_sf"/>
</dbReference>
<comment type="caution">
    <text evidence="2">The sequence shown here is derived from an EMBL/GenBank/DDBJ whole genome shotgun (WGS) entry which is preliminary data.</text>
</comment>
<dbReference type="GO" id="GO:0003677">
    <property type="term" value="F:DNA binding"/>
    <property type="evidence" value="ECO:0007669"/>
    <property type="project" value="InterPro"/>
</dbReference>
<dbReference type="PATRIC" id="fig|48936.3.peg.3121"/>
<sequence length="388" mass="41302">MGGAVDEGFSDLLARLYAGVGPVGDGEAEPWRGFLEALARWMEASFATLIITAPGKRQPATFLTPGSDAAFDAAYTETLFAEDPFQGLSDGVVTSYAEFMAQLPDSAFATYRQAMASSGFDQVLGIDLHFGGGHSAGSRGGRPDEGRYEARFRVSRHNSLPDFTREERARLQALAQHLRIAVSLFEKLQFAGAEHGMFHATAQGLGLALLVLDRNRRIVSSNALAEALLAEDEGLRRRGDELVLADAAQHKLVGELLAQGGERGLTRFRIERPGRGDLVVTARPVELNAIHGGAGALALFLARPHRQAGPEKGLENGNDPQVLRDLLGLTMAEARLAAVLGEGLSLVEAAGRLGIAHNTAKVQLRSVFAKTGVHRQAQLVALLASIGG</sequence>
<evidence type="ECO:0000259" key="1">
    <source>
        <dbReference type="SMART" id="SM00421"/>
    </source>
</evidence>
<dbReference type="EMBL" id="JRVC01000015">
    <property type="protein sequence ID" value="KHS44528.1"/>
    <property type="molecule type" value="Genomic_DNA"/>
</dbReference>
<dbReference type="AlphaFoldDB" id="A0A0B8ZE98"/>
<organism evidence="2 3">
    <name type="scientific">Novosphingobium subterraneum</name>
    <dbReference type="NCBI Taxonomy" id="48936"/>
    <lineage>
        <taxon>Bacteria</taxon>
        <taxon>Pseudomonadati</taxon>
        <taxon>Pseudomonadota</taxon>
        <taxon>Alphaproteobacteria</taxon>
        <taxon>Sphingomonadales</taxon>
        <taxon>Sphingomonadaceae</taxon>
        <taxon>Novosphingobium</taxon>
    </lineage>
</organism>
<dbReference type="SUPFAM" id="SSF46894">
    <property type="entry name" value="C-terminal effector domain of the bipartite response regulators"/>
    <property type="match status" value="1"/>
</dbReference>